<sequence>MYNEENSSNTNNSQSMEWDVSFTHDQVNISLFNAYNNPSIEWSAGFTQSYEDNNNLSTELSIDFTQDQTNISLPNLYNNPFMEWFTKFNQDQTNNNNLTTELSMDFTQYQTNISLPNTYNNPSIERSTSFSQNQPNNNLTEWTTDTIDFTNNSPFMEWGAGFTPYQINTNLLNIFNNSIIELPVDIAQNNEDQTNYNLSIEQTECFTQDQTNTNSLNIHNSEVIQCHENNTLQQYNTKSVKENKRLVSLVSRHKKNRQKNPRCKKCNHRKPHYDENSNQCKDCYRASLRVLSGNKLIDDFIGSTQSFYGCANYNKLEFIPYNQFINIEYLAKGGFSVIHKATWCDGPIARWNPKKQKYGRKRNFDVALKVLNNSNKMDSDYLNELKNFFHCIKNKAKRDVKNVQQYIGITQDPETKNGYRPFSDRKHDEHLILDILNGLRPKIPIDIPHELVEIMESCWHPDPDERIQFNIFYGIHDLNKIINKAALGEIKFPENKRAIILPTKMNEQGIYSSRPLTPLISKALTLHSMKLNSNAITDIPTAIMQQLTNDDSKAIEFDINKP</sequence>
<dbReference type="GO" id="GO:0004713">
    <property type="term" value="F:protein tyrosine kinase activity"/>
    <property type="evidence" value="ECO:0007669"/>
    <property type="project" value="InterPro"/>
</dbReference>
<dbReference type="Gene3D" id="1.10.510.10">
    <property type="entry name" value="Transferase(Phosphotransferase) domain 1"/>
    <property type="match status" value="1"/>
</dbReference>
<accession>A0A9N9GIA8</accession>
<dbReference type="InterPro" id="IPR020635">
    <property type="entry name" value="Tyr_kinase_cat_dom"/>
</dbReference>
<protein>
    <submittedName>
        <fullName evidence="2">3858_t:CDS:1</fullName>
    </submittedName>
</protein>
<gene>
    <name evidence="2" type="ORF">CPELLU_LOCUS7132</name>
</gene>
<dbReference type="SMART" id="SM00219">
    <property type="entry name" value="TyrKc"/>
    <property type="match status" value="1"/>
</dbReference>
<organism evidence="2 3">
    <name type="scientific">Cetraspora pellucida</name>
    <dbReference type="NCBI Taxonomy" id="1433469"/>
    <lineage>
        <taxon>Eukaryota</taxon>
        <taxon>Fungi</taxon>
        <taxon>Fungi incertae sedis</taxon>
        <taxon>Mucoromycota</taxon>
        <taxon>Glomeromycotina</taxon>
        <taxon>Glomeromycetes</taxon>
        <taxon>Diversisporales</taxon>
        <taxon>Gigasporaceae</taxon>
        <taxon>Cetraspora</taxon>
    </lineage>
</organism>
<dbReference type="OrthoDB" id="2429095at2759"/>
<proteinExistence type="predicted"/>
<dbReference type="Proteomes" id="UP000789759">
    <property type="component" value="Unassembled WGS sequence"/>
</dbReference>
<evidence type="ECO:0000259" key="1">
    <source>
        <dbReference type="SMART" id="SM00219"/>
    </source>
</evidence>
<dbReference type="SUPFAM" id="SSF56112">
    <property type="entry name" value="Protein kinase-like (PK-like)"/>
    <property type="match status" value="2"/>
</dbReference>
<keyword evidence="3" id="KW-1185">Reference proteome</keyword>
<dbReference type="EMBL" id="CAJVQA010004675">
    <property type="protein sequence ID" value="CAG8604024.1"/>
    <property type="molecule type" value="Genomic_DNA"/>
</dbReference>
<comment type="caution">
    <text evidence="2">The sequence shown here is derived from an EMBL/GenBank/DDBJ whole genome shotgun (WGS) entry which is preliminary data.</text>
</comment>
<dbReference type="InterPro" id="IPR011009">
    <property type="entry name" value="Kinase-like_dom_sf"/>
</dbReference>
<dbReference type="AlphaFoldDB" id="A0A9N9GIA8"/>
<dbReference type="Gene3D" id="1.10.10.1010">
    <property type="entry name" value="Intein homing endonuclease, domain IV"/>
    <property type="match status" value="1"/>
</dbReference>
<reference evidence="2" key="1">
    <citation type="submission" date="2021-06" db="EMBL/GenBank/DDBJ databases">
        <authorList>
            <person name="Kallberg Y."/>
            <person name="Tangrot J."/>
            <person name="Rosling A."/>
        </authorList>
    </citation>
    <scope>NUCLEOTIDE SEQUENCE</scope>
    <source>
        <strain evidence="2">FL966</strain>
    </source>
</reference>
<feature type="domain" description="Tyrosine-protein kinase catalytic" evidence="1">
    <location>
        <begin position="324"/>
        <end position="478"/>
    </location>
</feature>
<evidence type="ECO:0000313" key="2">
    <source>
        <dbReference type="EMBL" id="CAG8604024.1"/>
    </source>
</evidence>
<name>A0A9N9GIA8_9GLOM</name>
<evidence type="ECO:0000313" key="3">
    <source>
        <dbReference type="Proteomes" id="UP000789759"/>
    </source>
</evidence>